<evidence type="ECO:0000256" key="1">
    <source>
        <dbReference type="SAM" id="MobiDB-lite"/>
    </source>
</evidence>
<proteinExistence type="predicted"/>
<sequence>MNTRLAKVKRKIGEDMARKADKNKQLRKSNLPKEGVITEEILNNEEPTELLNQGARSDREVMDNLDAGNPTETGRGIENMDAADDAETVKEHTGVVNEEARPDNEDDAETVKGP</sequence>
<reference evidence="3" key="1">
    <citation type="journal article" date="2024" name="IScience">
        <title>Strigolactones Initiate the Formation of Haustorium-like Structures in Castilleja.</title>
        <authorList>
            <person name="Buerger M."/>
            <person name="Peterson D."/>
            <person name="Chory J."/>
        </authorList>
    </citation>
    <scope>NUCLEOTIDE SEQUENCE [LARGE SCALE GENOMIC DNA]</scope>
</reference>
<comment type="caution">
    <text evidence="2">The sequence shown here is derived from an EMBL/GenBank/DDBJ whole genome shotgun (WGS) entry which is preliminary data.</text>
</comment>
<accession>A0ABD3BBB4</accession>
<feature type="compositionally biased region" description="Basic and acidic residues" evidence="1">
    <location>
        <begin position="87"/>
        <end position="103"/>
    </location>
</feature>
<feature type="region of interest" description="Disordered" evidence="1">
    <location>
        <begin position="54"/>
        <end position="114"/>
    </location>
</feature>
<dbReference type="Proteomes" id="UP001632038">
    <property type="component" value="Unassembled WGS sequence"/>
</dbReference>
<keyword evidence="3" id="KW-1185">Reference proteome</keyword>
<dbReference type="EMBL" id="JAVIJP010000107">
    <property type="protein sequence ID" value="KAL3614140.1"/>
    <property type="molecule type" value="Genomic_DNA"/>
</dbReference>
<evidence type="ECO:0000313" key="2">
    <source>
        <dbReference type="EMBL" id="KAL3614140.1"/>
    </source>
</evidence>
<organism evidence="2 3">
    <name type="scientific">Castilleja foliolosa</name>
    <dbReference type="NCBI Taxonomy" id="1961234"/>
    <lineage>
        <taxon>Eukaryota</taxon>
        <taxon>Viridiplantae</taxon>
        <taxon>Streptophyta</taxon>
        <taxon>Embryophyta</taxon>
        <taxon>Tracheophyta</taxon>
        <taxon>Spermatophyta</taxon>
        <taxon>Magnoliopsida</taxon>
        <taxon>eudicotyledons</taxon>
        <taxon>Gunneridae</taxon>
        <taxon>Pentapetalae</taxon>
        <taxon>asterids</taxon>
        <taxon>lamiids</taxon>
        <taxon>Lamiales</taxon>
        <taxon>Orobanchaceae</taxon>
        <taxon>Pedicularideae</taxon>
        <taxon>Castillejinae</taxon>
        <taxon>Castilleja</taxon>
    </lineage>
</organism>
<evidence type="ECO:0000313" key="3">
    <source>
        <dbReference type="Proteomes" id="UP001632038"/>
    </source>
</evidence>
<name>A0ABD3BBB4_9LAMI</name>
<dbReference type="AlphaFoldDB" id="A0ABD3BBB4"/>
<gene>
    <name evidence="2" type="ORF">CASFOL_042214</name>
</gene>
<protein>
    <submittedName>
        <fullName evidence="2">Uncharacterized protein</fullName>
    </submittedName>
</protein>